<dbReference type="OrthoDB" id="5422928at2759"/>
<accession>A0A420HB10</accession>
<reference evidence="3 4" key="1">
    <citation type="journal article" date="2018" name="BMC Genomics">
        <title>Comparative genome analyses reveal sequence features reflecting distinct modes of host-adaptation between dicot and monocot powdery mildew.</title>
        <authorList>
            <person name="Wu Y."/>
            <person name="Ma X."/>
            <person name="Pan Z."/>
            <person name="Kale S.D."/>
            <person name="Song Y."/>
            <person name="King H."/>
            <person name="Zhang Q."/>
            <person name="Presley C."/>
            <person name="Deng X."/>
            <person name="Wei C.I."/>
            <person name="Xiao S."/>
        </authorList>
    </citation>
    <scope>NUCLEOTIDE SEQUENCE [LARGE SCALE GENOMIC DNA]</scope>
    <source>
        <strain evidence="3">UMSG2</strain>
    </source>
</reference>
<dbReference type="GO" id="GO:0006626">
    <property type="term" value="P:protein targeting to mitochondrion"/>
    <property type="evidence" value="ECO:0007669"/>
    <property type="project" value="TreeGrafter"/>
</dbReference>
<sequence>MSYSSVAARGPEQTVEEACFPHKTSLEKCAPIPQEIENQEPVTQVLSVDVDTNSVHTVPAEFKSQTIPTENLENRVVDKHDSEEKYNQVKQEGSEKFSESQEKKATTQKKENISHVNSKARDYVSLFNTIAAVAMCSGLSFGGYRKYIAGELNWKLVGVWTGIVGAFAITNFNLSRYV</sequence>
<dbReference type="InterPro" id="IPR039454">
    <property type="entry name" value="OM14"/>
</dbReference>
<comment type="caution">
    <text evidence="3">The sequence shown here is derived from an EMBL/GenBank/DDBJ whole genome shotgun (WGS) entry which is preliminary data.</text>
</comment>
<feature type="region of interest" description="Disordered" evidence="1">
    <location>
        <begin position="71"/>
        <end position="112"/>
    </location>
</feature>
<evidence type="ECO:0000313" key="4">
    <source>
        <dbReference type="Proteomes" id="UP000286134"/>
    </source>
</evidence>
<dbReference type="EMBL" id="MCFK01009620">
    <property type="protein sequence ID" value="RKF54619.1"/>
    <property type="molecule type" value="Genomic_DNA"/>
</dbReference>
<keyword evidence="2" id="KW-1133">Transmembrane helix</keyword>
<keyword evidence="4" id="KW-1185">Reference proteome</keyword>
<dbReference type="Proteomes" id="UP000286134">
    <property type="component" value="Unassembled WGS sequence"/>
</dbReference>
<evidence type="ECO:0000256" key="1">
    <source>
        <dbReference type="SAM" id="MobiDB-lite"/>
    </source>
</evidence>
<gene>
    <name evidence="3" type="ORF">OnM2_096040</name>
</gene>
<keyword evidence="2" id="KW-0472">Membrane</keyword>
<dbReference type="AlphaFoldDB" id="A0A420HB10"/>
<keyword evidence="3" id="KW-0808">Transferase</keyword>
<keyword evidence="3" id="KW-0670">Pyruvate</keyword>
<dbReference type="GO" id="GO:0005741">
    <property type="term" value="C:mitochondrial outer membrane"/>
    <property type="evidence" value="ECO:0007669"/>
    <property type="project" value="InterPro"/>
</dbReference>
<feature type="transmembrane region" description="Helical" evidence="2">
    <location>
        <begin position="123"/>
        <end position="144"/>
    </location>
</feature>
<dbReference type="PANTHER" id="PTHR38402">
    <property type="entry name" value="MITOCHONDRIAL OUTER MEMBRANE PROTEIN OM14"/>
    <property type="match status" value="1"/>
</dbReference>
<name>A0A420HB10_9PEZI</name>
<feature type="compositionally biased region" description="Basic and acidic residues" evidence="1">
    <location>
        <begin position="72"/>
        <end position="112"/>
    </location>
</feature>
<keyword evidence="2" id="KW-0812">Transmembrane</keyword>
<evidence type="ECO:0000256" key="2">
    <source>
        <dbReference type="SAM" id="Phobius"/>
    </source>
</evidence>
<dbReference type="PANTHER" id="PTHR38402:SF1">
    <property type="entry name" value="MITOCHONDRIAL OUTER MEMBRANE PROTEIN OM14"/>
    <property type="match status" value="1"/>
</dbReference>
<dbReference type="GO" id="GO:1990593">
    <property type="term" value="F:nascent polypeptide-associated complex binding"/>
    <property type="evidence" value="ECO:0007669"/>
    <property type="project" value="InterPro"/>
</dbReference>
<evidence type="ECO:0000313" key="3">
    <source>
        <dbReference type="EMBL" id="RKF54619.1"/>
    </source>
</evidence>
<feature type="transmembrane region" description="Helical" evidence="2">
    <location>
        <begin position="156"/>
        <end position="174"/>
    </location>
</feature>
<proteinExistence type="predicted"/>
<organism evidence="3 4">
    <name type="scientific">Erysiphe neolycopersici</name>
    <dbReference type="NCBI Taxonomy" id="212602"/>
    <lineage>
        <taxon>Eukaryota</taxon>
        <taxon>Fungi</taxon>
        <taxon>Dikarya</taxon>
        <taxon>Ascomycota</taxon>
        <taxon>Pezizomycotina</taxon>
        <taxon>Leotiomycetes</taxon>
        <taxon>Erysiphales</taxon>
        <taxon>Erysiphaceae</taxon>
        <taxon>Erysiphe</taxon>
    </lineage>
</organism>
<dbReference type="GO" id="GO:0016740">
    <property type="term" value="F:transferase activity"/>
    <property type="evidence" value="ECO:0007669"/>
    <property type="project" value="UniProtKB-KW"/>
</dbReference>
<dbReference type="STRING" id="212602.A0A420HB10"/>
<protein>
    <submittedName>
        <fullName evidence="3">Putative pyruvate dehydrogenase dihydrolipoamide acetyltransferase component</fullName>
    </submittedName>
</protein>